<evidence type="ECO:0000313" key="3">
    <source>
        <dbReference type="Proteomes" id="UP000318509"/>
    </source>
</evidence>
<dbReference type="Proteomes" id="UP000318509">
    <property type="component" value="Unassembled WGS sequence"/>
</dbReference>
<protein>
    <submittedName>
        <fullName evidence="2">Uncharacterized protein</fullName>
    </submittedName>
</protein>
<feature type="signal peptide" evidence="1">
    <location>
        <begin position="1"/>
        <end position="19"/>
    </location>
</feature>
<organism evidence="2 3">
    <name type="scientific">Candidatus Segetimicrobium genomatis</name>
    <dbReference type="NCBI Taxonomy" id="2569760"/>
    <lineage>
        <taxon>Bacteria</taxon>
        <taxon>Bacillati</taxon>
        <taxon>Candidatus Sysuimicrobiota</taxon>
        <taxon>Candidatus Sysuimicrobiia</taxon>
        <taxon>Candidatus Sysuimicrobiales</taxon>
        <taxon>Candidatus Segetimicrobiaceae</taxon>
        <taxon>Candidatus Segetimicrobium</taxon>
    </lineage>
</organism>
<evidence type="ECO:0000313" key="2">
    <source>
        <dbReference type="EMBL" id="TMI88474.1"/>
    </source>
</evidence>
<evidence type="ECO:0000256" key="1">
    <source>
        <dbReference type="SAM" id="SignalP"/>
    </source>
</evidence>
<keyword evidence="1" id="KW-0732">Signal</keyword>
<feature type="chain" id="PRO_5021832925" evidence="1">
    <location>
        <begin position="20"/>
        <end position="107"/>
    </location>
</feature>
<gene>
    <name evidence="2" type="ORF">E6H00_12430</name>
</gene>
<name>A0A537JY92_9BACT</name>
<dbReference type="EMBL" id="VBAK01000139">
    <property type="protein sequence ID" value="TMI88474.1"/>
    <property type="molecule type" value="Genomic_DNA"/>
</dbReference>
<comment type="caution">
    <text evidence="2">The sequence shown here is derived from an EMBL/GenBank/DDBJ whole genome shotgun (WGS) entry which is preliminary data.</text>
</comment>
<proteinExistence type="predicted"/>
<reference evidence="2 3" key="1">
    <citation type="journal article" date="2019" name="Nat. Microbiol.">
        <title>Mediterranean grassland soil C-N compound turnover is dependent on rainfall and depth, and is mediated by genomically divergent microorganisms.</title>
        <authorList>
            <person name="Diamond S."/>
            <person name="Andeer P.F."/>
            <person name="Li Z."/>
            <person name="Crits-Christoph A."/>
            <person name="Burstein D."/>
            <person name="Anantharaman K."/>
            <person name="Lane K.R."/>
            <person name="Thomas B.C."/>
            <person name="Pan C."/>
            <person name="Northen T.R."/>
            <person name="Banfield J.F."/>
        </authorList>
    </citation>
    <scope>NUCLEOTIDE SEQUENCE [LARGE SCALE GENOMIC DNA]</scope>
    <source>
        <strain evidence="2">NP_3</strain>
    </source>
</reference>
<accession>A0A537JY92</accession>
<sequence length="107" mass="11883">MTKHWKKMAMLMLMGLLVAAPIAPPHAVAQGEGYDRAMSAAQAALDKATKAHNDMMMHMDSVMKMPMTANEKAMMQQMQQMAAAIQGLVETNKQLLEALKELRKLQK</sequence>
<dbReference type="AlphaFoldDB" id="A0A537JY92"/>